<dbReference type="EMBL" id="LT629795">
    <property type="protein sequence ID" value="SDU67273.1"/>
    <property type="molecule type" value="Genomic_DNA"/>
</dbReference>
<dbReference type="CDD" id="cd00448">
    <property type="entry name" value="YjgF_YER057c_UK114_family"/>
    <property type="match status" value="1"/>
</dbReference>
<dbReference type="Gene3D" id="3.30.1330.40">
    <property type="entry name" value="RutC-like"/>
    <property type="match status" value="1"/>
</dbReference>
<protein>
    <submittedName>
        <fullName evidence="2">Enamine deaminase RidA, house cleaning of reactive enamine intermediates, YjgF/YER057c/UK114 family</fullName>
    </submittedName>
</protein>
<evidence type="ECO:0000313" key="2">
    <source>
        <dbReference type="EMBL" id="SDU67273.1"/>
    </source>
</evidence>
<dbReference type="Pfam" id="PF01042">
    <property type="entry name" value="Ribonuc_L-PSP"/>
    <property type="match status" value="1"/>
</dbReference>
<evidence type="ECO:0000256" key="1">
    <source>
        <dbReference type="ARBA" id="ARBA00010552"/>
    </source>
</evidence>
<proteinExistence type="inferred from homology"/>
<dbReference type="PANTHER" id="PTHR11803:SF58">
    <property type="entry name" value="PROTEIN HMF1-RELATED"/>
    <property type="match status" value="1"/>
</dbReference>
<organism evidence="2 3">
    <name type="scientific">Pseudomonas psychrophila</name>
    <dbReference type="NCBI Taxonomy" id="122355"/>
    <lineage>
        <taxon>Bacteria</taxon>
        <taxon>Pseudomonadati</taxon>
        <taxon>Pseudomonadota</taxon>
        <taxon>Gammaproteobacteria</taxon>
        <taxon>Pseudomonadales</taxon>
        <taxon>Pseudomonadaceae</taxon>
        <taxon>Pseudomonas</taxon>
    </lineage>
</organism>
<dbReference type="SUPFAM" id="SSF55298">
    <property type="entry name" value="YjgF-like"/>
    <property type="match status" value="1"/>
</dbReference>
<evidence type="ECO:0000313" key="3">
    <source>
        <dbReference type="Proteomes" id="UP000182058"/>
    </source>
</evidence>
<dbReference type="Proteomes" id="UP000182058">
    <property type="component" value="Chromosome I"/>
</dbReference>
<sequence length="179" mass="19560">MRRDILTYLRQVSRGRWHTGLREWLNSALAYSTAYGAYFMDKNSNPAVQLLNPAGLYDPAPNGYSHVARLAPNVRLVYTAGQGGENAESQLSPDFAEQVRQAFANVQIALAAADAQIKDVAKITVLIVDHSMERLQILGAEISRVWGELPAPACTLIPVPRLALDEMLFEVEAVAAVAV</sequence>
<reference evidence="2 3" key="1">
    <citation type="submission" date="2016-10" db="EMBL/GenBank/DDBJ databases">
        <authorList>
            <person name="Varghese N."/>
            <person name="Submissions S."/>
        </authorList>
    </citation>
    <scope>NUCLEOTIDE SEQUENCE [LARGE SCALE GENOMIC DNA]</scope>
    <source>
        <strain evidence="2 3">BS3667</strain>
    </source>
</reference>
<name>A0ABY0W0Q0_9PSED</name>
<dbReference type="PANTHER" id="PTHR11803">
    <property type="entry name" value="2-IMINOBUTANOATE/2-IMINOPROPANOATE DEAMINASE RIDA"/>
    <property type="match status" value="1"/>
</dbReference>
<gene>
    <name evidence="2" type="ORF">SAMN04490201_3676</name>
</gene>
<accession>A0ABY0W0Q0</accession>
<comment type="similarity">
    <text evidence="1">Belongs to the RutC family.</text>
</comment>
<dbReference type="InterPro" id="IPR006175">
    <property type="entry name" value="YjgF/YER057c/UK114"/>
</dbReference>
<keyword evidence="3" id="KW-1185">Reference proteome</keyword>
<dbReference type="InterPro" id="IPR035959">
    <property type="entry name" value="RutC-like_sf"/>
</dbReference>